<dbReference type="CDD" id="cd08474">
    <property type="entry name" value="PBP2_CrgA_like_5"/>
    <property type="match status" value="1"/>
</dbReference>
<dbReference type="PROSITE" id="PS50931">
    <property type="entry name" value="HTH_LYSR"/>
    <property type="match status" value="1"/>
</dbReference>
<dbReference type="EMBL" id="JANFPI010000001">
    <property type="protein sequence ID" value="MCX8995707.1"/>
    <property type="molecule type" value="Genomic_DNA"/>
</dbReference>
<evidence type="ECO:0000313" key="6">
    <source>
        <dbReference type="EMBL" id="MCX8995707.1"/>
    </source>
</evidence>
<evidence type="ECO:0000313" key="7">
    <source>
        <dbReference type="Proteomes" id="UP001208771"/>
    </source>
</evidence>
<name>A0AAE3ST94_9HYPH</name>
<dbReference type="GO" id="GO:0043565">
    <property type="term" value="F:sequence-specific DNA binding"/>
    <property type="evidence" value="ECO:0007669"/>
    <property type="project" value="TreeGrafter"/>
</dbReference>
<dbReference type="InterPro" id="IPR058163">
    <property type="entry name" value="LysR-type_TF_proteobact-type"/>
</dbReference>
<dbReference type="PANTHER" id="PTHR30537:SF1">
    <property type="entry name" value="HTH-TYPE TRANSCRIPTIONAL REGULATOR PGRR"/>
    <property type="match status" value="1"/>
</dbReference>
<keyword evidence="2" id="KW-0805">Transcription regulation</keyword>
<keyword evidence="4" id="KW-0804">Transcription</keyword>
<dbReference type="AlphaFoldDB" id="A0AAE3ST94"/>
<evidence type="ECO:0000256" key="3">
    <source>
        <dbReference type="ARBA" id="ARBA00023125"/>
    </source>
</evidence>
<feature type="domain" description="HTH lysR-type" evidence="5">
    <location>
        <begin position="1"/>
        <end position="61"/>
    </location>
</feature>
<dbReference type="PANTHER" id="PTHR30537">
    <property type="entry name" value="HTH-TYPE TRANSCRIPTIONAL REGULATOR"/>
    <property type="match status" value="1"/>
</dbReference>
<keyword evidence="3" id="KW-0238">DNA-binding</keyword>
<organism evidence="6 7">
    <name type="scientific">Ectorhizobium quercum</name>
    <dbReference type="NCBI Taxonomy" id="2965071"/>
    <lineage>
        <taxon>Bacteria</taxon>
        <taxon>Pseudomonadati</taxon>
        <taxon>Pseudomonadota</taxon>
        <taxon>Alphaproteobacteria</taxon>
        <taxon>Hyphomicrobiales</taxon>
        <taxon>Rhizobiaceae</taxon>
        <taxon>Ectorhizobium</taxon>
    </lineage>
</organism>
<dbReference type="InterPro" id="IPR000847">
    <property type="entry name" value="LysR_HTH_N"/>
</dbReference>
<dbReference type="GO" id="GO:0003700">
    <property type="term" value="F:DNA-binding transcription factor activity"/>
    <property type="evidence" value="ECO:0007669"/>
    <property type="project" value="InterPro"/>
</dbReference>
<dbReference type="FunFam" id="1.10.10.10:FF:000001">
    <property type="entry name" value="LysR family transcriptional regulator"/>
    <property type="match status" value="1"/>
</dbReference>
<sequence length="299" mass="32812">MRTGDLGELAAFVAIAEEGGFRRAAARLNLTPSTLSHSLRSLEGKLGVRLVSRTTRTVALTEAGHALLRQIGPAFASIETAVETINDFRDHPAGTIRLSVPRTVAARVLTPKFRAFTDRYPDVTLEIAAENGFVDIIKQGFDAGIRLGESLERDMIAVRVTPDLNAAIVASPDYFARFLPPETPRDLHRHRCIGSRQIASGALYRWEFEKDGRALNVAVNGPLVLDDPDLMVAAALDGIGIAYSTEQHIGEHLASGRLVRVLEDWCPPYPGFFLYYPSRRQAPAALRALVEMLRVSSDR</sequence>
<dbReference type="SUPFAM" id="SSF53850">
    <property type="entry name" value="Periplasmic binding protein-like II"/>
    <property type="match status" value="1"/>
</dbReference>
<evidence type="ECO:0000256" key="2">
    <source>
        <dbReference type="ARBA" id="ARBA00023015"/>
    </source>
</evidence>
<dbReference type="Gene3D" id="1.10.10.10">
    <property type="entry name" value="Winged helix-like DNA-binding domain superfamily/Winged helix DNA-binding domain"/>
    <property type="match status" value="1"/>
</dbReference>
<gene>
    <name evidence="6" type="ORF">NOF55_01160</name>
</gene>
<proteinExistence type="inferred from homology"/>
<dbReference type="InterPro" id="IPR036390">
    <property type="entry name" value="WH_DNA-bd_sf"/>
</dbReference>
<dbReference type="Proteomes" id="UP001208771">
    <property type="component" value="Unassembled WGS sequence"/>
</dbReference>
<dbReference type="Gene3D" id="3.40.190.290">
    <property type="match status" value="1"/>
</dbReference>
<accession>A0AAE3ST94</accession>
<dbReference type="InterPro" id="IPR005119">
    <property type="entry name" value="LysR_subst-bd"/>
</dbReference>
<protein>
    <submittedName>
        <fullName evidence="6">LysR family transcriptional regulator</fullName>
    </submittedName>
</protein>
<dbReference type="InterPro" id="IPR036388">
    <property type="entry name" value="WH-like_DNA-bd_sf"/>
</dbReference>
<dbReference type="GO" id="GO:0006351">
    <property type="term" value="P:DNA-templated transcription"/>
    <property type="evidence" value="ECO:0007669"/>
    <property type="project" value="TreeGrafter"/>
</dbReference>
<dbReference type="Pfam" id="PF03466">
    <property type="entry name" value="LysR_substrate"/>
    <property type="match status" value="1"/>
</dbReference>
<dbReference type="SUPFAM" id="SSF46785">
    <property type="entry name" value="Winged helix' DNA-binding domain"/>
    <property type="match status" value="1"/>
</dbReference>
<comment type="caution">
    <text evidence="6">The sequence shown here is derived from an EMBL/GenBank/DDBJ whole genome shotgun (WGS) entry which is preliminary data.</text>
</comment>
<evidence type="ECO:0000256" key="4">
    <source>
        <dbReference type="ARBA" id="ARBA00023163"/>
    </source>
</evidence>
<dbReference type="Pfam" id="PF00126">
    <property type="entry name" value="HTH_1"/>
    <property type="match status" value="1"/>
</dbReference>
<evidence type="ECO:0000256" key="1">
    <source>
        <dbReference type="ARBA" id="ARBA00009437"/>
    </source>
</evidence>
<reference evidence="6" key="1">
    <citation type="submission" date="2022-07" db="EMBL/GenBank/DDBJ databases">
        <title>Ectorhizobium quercum gen.nov., sp. nov.</title>
        <authorList>
            <person name="Ma T."/>
            <person name="Li Y."/>
        </authorList>
    </citation>
    <scope>NUCLEOTIDE SEQUENCE</scope>
    <source>
        <strain evidence="6">BDR2-2</strain>
    </source>
</reference>
<comment type="similarity">
    <text evidence="1">Belongs to the LysR transcriptional regulatory family.</text>
</comment>
<evidence type="ECO:0000259" key="5">
    <source>
        <dbReference type="PROSITE" id="PS50931"/>
    </source>
</evidence>
<keyword evidence="7" id="KW-1185">Reference proteome</keyword>
<dbReference type="RefSeq" id="WP_306409482.1">
    <property type="nucleotide sequence ID" value="NZ_JANFPI010000001.1"/>
</dbReference>